<proteinExistence type="predicted"/>
<evidence type="ECO:0000313" key="3">
    <source>
        <dbReference type="WBParaSite" id="jg22038"/>
    </source>
</evidence>
<feature type="region of interest" description="Disordered" evidence="1">
    <location>
        <begin position="1"/>
        <end position="36"/>
    </location>
</feature>
<dbReference type="SUPFAM" id="SSF48371">
    <property type="entry name" value="ARM repeat"/>
    <property type="match status" value="1"/>
</dbReference>
<reference evidence="3" key="1">
    <citation type="submission" date="2022-11" db="UniProtKB">
        <authorList>
            <consortium name="WormBaseParasite"/>
        </authorList>
    </citation>
    <scope>IDENTIFICATION</scope>
</reference>
<feature type="region of interest" description="Disordered" evidence="1">
    <location>
        <begin position="499"/>
        <end position="520"/>
    </location>
</feature>
<dbReference type="InterPro" id="IPR028426">
    <property type="entry name" value="Huntingtin_fam"/>
</dbReference>
<sequence length="1221" mass="136917">MSLADEMMGAGSSSSSRNDCVTPPVSSHFGKSSTGPASDDGLVGIPEFLPDDFCTRSVNFYVYSSLTIAKRFLLAGLGKGLKEDKDVRISQKILALSFLSAAVQKHPNIIKEAVHGYDGDQFLSDVYGFLDHDDDGFVIAVLNFFVNAEKACFSKGKTPHTHSGRTLAMIAKALQNRNPMRLKGALQVFANSVSMLVVDDQMLSTSCDLAISTIDIDYFLVKIARAEFLSKIEWSKASSHSRVFYQPKCLEVLLEQVFDSDARVVKATCEVFPLVVKNAEFDAHKSTLFYSSLPDWFADSGLAHLPMVPGLHPSQYSFRGSVAEISPEHSLSCIIQSLYCLSIDNLSQKQSGFIHLLSVLIQHYPPCLFVHAWLPITGSAKMASNMIGLLLEISESSCSTLTELTALFRLISALFAGISEHSLLHTPSKKELLKQAQTSGIGDVQTVESILVLCLRVLNLYYTIIAEEKTKHSSALTASIFSRPNIIDPLTPKLGDLGVLKSSTNDSPGSSTPPTSSRTTNLSFLVGTSVKMTRNTSYLQSNSLKHLEPGLKGAYRNFLDTINADSHQRFVEPLEAVMNALSVTLFDVSVEHSAILIHQFVKTIFTKNAISIDSSLVNGLKTSTGVRSANDDLLEVYLQKSVNEFTVFSAFINKSEYMENYLLKNAGWMTGNTLNKMSVAGEAQLTEISNSLQMFEHFITRLIHIYPLTNSAGVRKAILEVLTSLSLNDVRYEMIDQNKKFYNRVINQLKQLQREDVPLLQPIFTFLVVLSRINYLSFIDVESLMCDIFLKLDENNVLHVLDAVHVSFLCKEFDFMFSHCPKASSHLWILLLNMARSSKDEEYWSEVSFDFFVLFTKWCIKKNSINNSLEGCVTQPVHTQLAVLLSYCSPSVFRPIDQFYNCLEGILRLPSLPTSPLSSTNSSTESLETNAFRKVLPFLFHLLCQMEENVVLLRLNTLNKDSVDFLGRSMADLVLECTKNLRNISANRDVVQEELVFFILIVLHALRSNKSPQLIQCFKTHLFSKLDADSGIVHRSNLQLIVELGLNYVKAHAYWFAMLLSLNYHNQDSVDLYFSDNYTSHTKTMVTLLIVHKICDQSDARFASILANASEEFCVRLLKLDNCFDEIVFKKFASQLPTDVWNGILVKQYHFFHTNHLDALLPAFLKYLQTSEKSPYPNLLSKLNQSNNWKEKLSLLNQWIFNKDKANYSDETSLPNIRASN</sequence>
<dbReference type="PANTHER" id="PTHR10170">
    <property type="entry name" value="HUNTINGTON DISEASE PROTEIN"/>
    <property type="match status" value="1"/>
</dbReference>
<dbReference type="InterPro" id="IPR016024">
    <property type="entry name" value="ARM-type_fold"/>
</dbReference>
<keyword evidence="2" id="KW-1185">Reference proteome</keyword>
<feature type="compositionally biased region" description="Low complexity" evidence="1">
    <location>
        <begin position="502"/>
        <end position="520"/>
    </location>
</feature>
<evidence type="ECO:0000313" key="2">
    <source>
        <dbReference type="Proteomes" id="UP000887574"/>
    </source>
</evidence>
<dbReference type="Proteomes" id="UP000887574">
    <property type="component" value="Unplaced"/>
</dbReference>
<evidence type="ECO:0000256" key="1">
    <source>
        <dbReference type="SAM" id="MobiDB-lite"/>
    </source>
</evidence>
<dbReference type="AlphaFoldDB" id="A0A915DR43"/>
<accession>A0A915DR43</accession>
<protein>
    <submittedName>
        <fullName evidence="3">Huntingtin</fullName>
    </submittedName>
</protein>
<organism evidence="2 3">
    <name type="scientific">Ditylenchus dipsaci</name>
    <dbReference type="NCBI Taxonomy" id="166011"/>
    <lineage>
        <taxon>Eukaryota</taxon>
        <taxon>Metazoa</taxon>
        <taxon>Ecdysozoa</taxon>
        <taxon>Nematoda</taxon>
        <taxon>Chromadorea</taxon>
        <taxon>Rhabditida</taxon>
        <taxon>Tylenchina</taxon>
        <taxon>Tylenchomorpha</taxon>
        <taxon>Sphaerularioidea</taxon>
        <taxon>Anguinidae</taxon>
        <taxon>Anguininae</taxon>
        <taxon>Ditylenchus</taxon>
    </lineage>
</organism>
<dbReference type="PANTHER" id="PTHR10170:SF10">
    <property type="entry name" value="HUNTINGTIN"/>
    <property type="match status" value="1"/>
</dbReference>
<name>A0A915DR43_9BILA</name>
<dbReference type="GO" id="GO:0005737">
    <property type="term" value="C:cytoplasm"/>
    <property type="evidence" value="ECO:0007669"/>
    <property type="project" value="TreeGrafter"/>
</dbReference>
<dbReference type="WBParaSite" id="jg22038">
    <property type="protein sequence ID" value="jg22038"/>
    <property type="gene ID" value="jg22038"/>
</dbReference>